<dbReference type="PROSITE" id="PS00018">
    <property type="entry name" value="EF_HAND_1"/>
    <property type="match status" value="1"/>
</dbReference>
<feature type="region of interest" description="Disordered" evidence="2">
    <location>
        <begin position="86"/>
        <end position="125"/>
    </location>
</feature>
<organism evidence="4">
    <name type="scientific">Aphanomyces astaci</name>
    <name type="common">Crayfish plague agent</name>
    <dbReference type="NCBI Taxonomy" id="112090"/>
    <lineage>
        <taxon>Eukaryota</taxon>
        <taxon>Sar</taxon>
        <taxon>Stramenopiles</taxon>
        <taxon>Oomycota</taxon>
        <taxon>Saprolegniomycetes</taxon>
        <taxon>Saprolegniales</taxon>
        <taxon>Verrucalvaceae</taxon>
        <taxon>Aphanomyces</taxon>
    </lineage>
</organism>
<dbReference type="PROSITE" id="PS50222">
    <property type="entry name" value="EF_HAND_2"/>
    <property type="match status" value="1"/>
</dbReference>
<accession>W4GE74</accession>
<dbReference type="VEuPathDB" id="FungiDB:H257_08806"/>
<feature type="domain" description="EF-hand" evidence="3">
    <location>
        <begin position="975"/>
        <end position="1010"/>
    </location>
</feature>
<sequence>MKSMETDKSVADFVSKASASRPVTAVHPTSPGMSSYMSSTEPNLFHVLQVHEQPPILKRTIPTPHYAKDLVSPQKTRLNFYLDQRQQVQTHQPNPPPSWSPISPGTPRPVTVSSPSPREKANVTTPRVVHVHGREHLEVRACMLAHRYRLDVDQLVKSHDDHRQSVAELKQQRRATLLPNTANAQESARRKTQFLLDHYFGVHDSAQPCISPAAATGTTPPLRHPHKAAASSSPCPMTRTRKSLGSSTSPSRGGISDGHHVLLDVVDEWSLHADATTSDVESFWQSVTAHMESSYVMQATVVDAAHPHALAVHIALDCLTKVADHLPSYARLLHVLKVVLERALYVPDPVTPPPNDKPSIPPRQLYVDQLAATQKSLDDCMAQIAAHKASQRVAPLDKIAGIVASAASDAERHELLLNVVGQHLPQSTLGMDVVVAAATHASVSDQLTLMASVVAQRSLHDMQPLLLAIHNKHKHAMAMFMEDHADAMEALVLDDGGRGVQRVMEANGPFFSDLFLRAPSLLNNALQAPTLLLSQVVEQNRSAIAHVLGQKPDVFLHVLATALKDNNLLALEEYLVKTPKALRDVLLNRPTLLSGIVKSSPSILTDVLVNAKAAFARVVTEVPDHLTAVFNAHPSSIGTMFAASGDMLGPILDQCPQALTAYLENAPETIVDIAHRAPKLLSMLFARFPDLLVEPLEMNPTVLATFLASHKEILHAMPVHDFMDASSGGGPFRKLAMAATQTEATVAMQKQVASGASKLKKRNNVLMQIVKKRKVNAMAEADVLKEISKLYAKKLVFDDIDDRSGLDRYSLAELTQDIYVQEFGLKSTAQKRIASLVAGLKKIDKENSRAKWFSVLLGATAELYNAQAIDVYLQALQFMVPPGDVEARLGDGSSPCFIPLQVAKELAVHAYDNSIPMDVRLQLQKRIVGLPSEAHVPDAVTSSSSSLPDDGLHMEVSLDDVMDCVMSMWYEYQTNVDKEMTKLFAEADEDGNGVLTYQEFESMIKKVDADCDDRTIMRIFNMCGEENDQGEHEIKPSDFATVMRAYHVNNNQEMTHG</sequence>
<dbReference type="AlphaFoldDB" id="W4GE74"/>
<dbReference type="GeneID" id="20810802"/>
<evidence type="ECO:0000256" key="1">
    <source>
        <dbReference type="ARBA" id="ARBA00022837"/>
    </source>
</evidence>
<proteinExistence type="predicted"/>
<feature type="region of interest" description="Disordered" evidence="2">
    <location>
        <begin position="211"/>
        <end position="257"/>
    </location>
</feature>
<reference evidence="4" key="1">
    <citation type="submission" date="2013-12" db="EMBL/GenBank/DDBJ databases">
        <title>The Genome Sequence of Aphanomyces astaci APO3.</title>
        <authorList>
            <consortium name="The Broad Institute Genomics Platform"/>
            <person name="Russ C."/>
            <person name="Tyler B."/>
            <person name="van West P."/>
            <person name="Dieguez-Uribeondo J."/>
            <person name="Young S.K."/>
            <person name="Zeng Q."/>
            <person name="Gargeya S."/>
            <person name="Fitzgerald M."/>
            <person name="Abouelleil A."/>
            <person name="Alvarado L."/>
            <person name="Chapman S.B."/>
            <person name="Gainer-Dewar J."/>
            <person name="Goldberg J."/>
            <person name="Griggs A."/>
            <person name="Gujja S."/>
            <person name="Hansen M."/>
            <person name="Howarth C."/>
            <person name="Imamovic A."/>
            <person name="Ireland A."/>
            <person name="Larimer J."/>
            <person name="McCowan C."/>
            <person name="Murphy C."/>
            <person name="Pearson M."/>
            <person name="Poon T.W."/>
            <person name="Priest M."/>
            <person name="Roberts A."/>
            <person name="Saif S."/>
            <person name="Shea T."/>
            <person name="Sykes S."/>
            <person name="Wortman J."/>
            <person name="Nusbaum C."/>
            <person name="Birren B."/>
        </authorList>
    </citation>
    <scope>NUCLEOTIDE SEQUENCE [LARGE SCALE GENOMIC DNA]</scope>
    <source>
        <strain evidence="4">APO3</strain>
    </source>
</reference>
<dbReference type="InterPro" id="IPR018247">
    <property type="entry name" value="EF_Hand_1_Ca_BS"/>
</dbReference>
<dbReference type="InterPro" id="IPR002048">
    <property type="entry name" value="EF_hand_dom"/>
</dbReference>
<dbReference type="PANTHER" id="PTHR34894">
    <property type="entry name" value="SAM-DEPENDENT METHYLTRANSFERASE RSMI, CONSERVED SITE"/>
    <property type="match status" value="1"/>
</dbReference>
<dbReference type="GO" id="GO:0005509">
    <property type="term" value="F:calcium ion binding"/>
    <property type="evidence" value="ECO:0007669"/>
    <property type="project" value="InterPro"/>
</dbReference>
<dbReference type="EMBL" id="KI913133">
    <property type="protein sequence ID" value="ETV77374.1"/>
    <property type="molecule type" value="Genomic_DNA"/>
</dbReference>
<evidence type="ECO:0000259" key="3">
    <source>
        <dbReference type="PROSITE" id="PS50222"/>
    </source>
</evidence>
<dbReference type="RefSeq" id="XP_009833161.1">
    <property type="nucleotide sequence ID" value="XM_009834859.1"/>
</dbReference>
<keyword evidence="1" id="KW-0106">Calcium</keyword>
<name>W4GE74_APHAT</name>
<evidence type="ECO:0000313" key="4">
    <source>
        <dbReference type="EMBL" id="ETV77374.1"/>
    </source>
</evidence>
<gene>
    <name evidence="4" type="ORF">H257_08806</name>
</gene>
<dbReference type="PANTHER" id="PTHR34894:SF5">
    <property type="entry name" value="EF-HAND DOMAIN-CONTAINING PROTEIN"/>
    <property type="match status" value="1"/>
</dbReference>
<dbReference type="Gene3D" id="1.10.238.10">
    <property type="entry name" value="EF-hand"/>
    <property type="match status" value="1"/>
</dbReference>
<protein>
    <recommendedName>
        <fullName evidence="3">EF-hand domain-containing protein</fullName>
    </recommendedName>
</protein>
<evidence type="ECO:0000256" key="2">
    <source>
        <dbReference type="SAM" id="MobiDB-lite"/>
    </source>
</evidence>
<dbReference type="OrthoDB" id="167878at2759"/>
<dbReference type="SMART" id="SM00054">
    <property type="entry name" value="EFh"/>
    <property type="match status" value="1"/>
</dbReference>
<dbReference type="InterPro" id="IPR011992">
    <property type="entry name" value="EF-hand-dom_pair"/>
</dbReference>
<feature type="compositionally biased region" description="Pro residues" evidence="2">
    <location>
        <begin position="93"/>
        <end position="107"/>
    </location>
</feature>
<dbReference type="SUPFAM" id="SSF47473">
    <property type="entry name" value="EF-hand"/>
    <property type="match status" value="1"/>
</dbReference>